<dbReference type="Proteomes" id="UP001273935">
    <property type="component" value="Unassembled WGS sequence"/>
</dbReference>
<dbReference type="EMBL" id="JAWJUL010000168">
    <property type="protein sequence ID" value="MDV3443208.1"/>
    <property type="molecule type" value="Genomic_DNA"/>
</dbReference>
<gene>
    <name evidence="1" type="ORF">R0G64_27730</name>
</gene>
<dbReference type="RefSeq" id="WP_233473537.1">
    <property type="nucleotide sequence ID" value="NZ_CP082244.1"/>
</dbReference>
<name>A0ABU3XZ78_9GAMM</name>
<keyword evidence="2" id="KW-1185">Reference proteome</keyword>
<sequence>MNHLSLVKHKSKYSADYYLTFAIDGEPLEVWLPKHDPQSEHDLIVSLPELYDEKETQLVWDRIYSTAPGWRTLVPLLVCPDDVDLTCTVIVVEQFSNERQIQWCRFGLLIDAIEIDSPSVEWYGAIPGVIFDRQNFHEVLDEFREKENIVMYWD</sequence>
<reference evidence="1 2" key="1">
    <citation type="submission" date="2023-10" db="EMBL/GenBank/DDBJ databases">
        <title>Pseudomonas otitidis isolated from a paediatric patient with cystic fibrosis in Chile.</title>
        <authorList>
            <person name="Amsteins-Romero L."/>
            <person name="Opazo-Capurro A."/>
            <person name="Matus-Kohler M."/>
            <person name="Gonzalez-Rocha G."/>
        </authorList>
    </citation>
    <scope>NUCLEOTIDE SEQUENCE [LARGE SCALE GENOMIC DNA]</scope>
    <source>
        <strain evidence="1 2">P-714</strain>
    </source>
</reference>
<accession>A0ABU3XZ78</accession>
<evidence type="ECO:0008006" key="3">
    <source>
        <dbReference type="Google" id="ProtNLM"/>
    </source>
</evidence>
<evidence type="ECO:0000313" key="2">
    <source>
        <dbReference type="Proteomes" id="UP001273935"/>
    </source>
</evidence>
<evidence type="ECO:0000313" key="1">
    <source>
        <dbReference type="EMBL" id="MDV3443208.1"/>
    </source>
</evidence>
<proteinExistence type="predicted"/>
<protein>
    <recommendedName>
        <fullName evidence="3">DUF4265 domain-containing protein</fullName>
    </recommendedName>
</protein>
<comment type="caution">
    <text evidence="1">The sequence shown here is derived from an EMBL/GenBank/DDBJ whole genome shotgun (WGS) entry which is preliminary data.</text>
</comment>
<organism evidence="1 2">
    <name type="scientific">Metapseudomonas otitidis</name>
    <dbReference type="NCBI Taxonomy" id="319939"/>
    <lineage>
        <taxon>Bacteria</taxon>
        <taxon>Pseudomonadati</taxon>
        <taxon>Pseudomonadota</taxon>
        <taxon>Gammaproteobacteria</taxon>
        <taxon>Pseudomonadales</taxon>
        <taxon>Pseudomonadaceae</taxon>
        <taxon>Metapseudomonas</taxon>
    </lineage>
</organism>